<evidence type="ECO:0000256" key="4">
    <source>
        <dbReference type="ARBA" id="ARBA00022729"/>
    </source>
</evidence>
<dbReference type="OrthoDB" id="8118055at2759"/>
<dbReference type="EC" id="3.2.1.-" evidence="14"/>
<dbReference type="HOGENOM" id="CLU_003818_0_2_1"/>
<evidence type="ECO:0000256" key="11">
    <source>
        <dbReference type="PIRSR" id="PIRSR601382-1"/>
    </source>
</evidence>
<evidence type="ECO:0000256" key="1">
    <source>
        <dbReference type="ARBA" id="ARBA00001913"/>
    </source>
</evidence>
<evidence type="ECO:0000256" key="8">
    <source>
        <dbReference type="ARBA" id="ARBA00023295"/>
    </source>
</evidence>
<feature type="binding site" evidence="12">
    <location>
        <position position="513"/>
    </location>
    <ligand>
        <name>Ca(2+)</name>
        <dbReference type="ChEBI" id="CHEBI:29108"/>
    </ligand>
</feature>
<evidence type="ECO:0000256" key="6">
    <source>
        <dbReference type="ARBA" id="ARBA00023157"/>
    </source>
</evidence>
<dbReference type="InterPro" id="IPR001382">
    <property type="entry name" value="Glyco_hydro_47"/>
</dbReference>
<dbReference type="UniPathway" id="UPA00378"/>
<dbReference type="PANTHER" id="PTHR11742:SF101">
    <property type="entry name" value="MANNOSYL-OLIGOSACCHARIDE ALPHA-1,2-MANNOSIDASE 1B"/>
    <property type="match status" value="1"/>
</dbReference>
<accession>S3D6D2</accession>
<evidence type="ECO:0000256" key="7">
    <source>
        <dbReference type="ARBA" id="ARBA00023180"/>
    </source>
</evidence>
<organism evidence="16 17">
    <name type="scientific">Ophiostoma piceae (strain UAMH 11346)</name>
    <name type="common">Sap stain fungus</name>
    <dbReference type="NCBI Taxonomy" id="1262450"/>
    <lineage>
        <taxon>Eukaryota</taxon>
        <taxon>Fungi</taxon>
        <taxon>Dikarya</taxon>
        <taxon>Ascomycota</taxon>
        <taxon>Pezizomycotina</taxon>
        <taxon>Sordariomycetes</taxon>
        <taxon>Sordariomycetidae</taxon>
        <taxon>Ophiostomatales</taxon>
        <taxon>Ophiostomataceae</taxon>
        <taxon>Ophiostoma</taxon>
    </lineage>
</organism>
<dbReference type="InterPro" id="IPR012341">
    <property type="entry name" value="6hp_glycosidase-like_sf"/>
</dbReference>
<proteinExistence type="inferred from homology"/>
<dbReference type="GO" id="GO:0016020">
    <property type="term" value="C:membrane"/>
    <property type="evidence" value="ECO:0007669"/>
    <property type="project" value="InterPro"/>
</dbReference>
<dbReference type="AlphaFoldDB" id="S3D6D2"/>
<evidence type="ECO:0000256" key="13">
    <source>
        <dbReference type="PIRSR" id="PIRSR601382-3"/>
    </source>
</evidence>
<dbReference type="Pfam" id="PF01532">
    <property type="entry name" value="Glyco_hydro_47"/>
    <property type="match status" value="1"/>
</dbReference>
<dbReference type="PRINTS" id="PR00747">
    <property type="entry name" value="GLYHDRLASE47"/>
</dbReference>
<dbReference type="eggNOG" id="KOG2431">
    <property type="taxonomic scope" value="Eukaryota"/>
</dbReference>
<keyword evidence="12" id="KW-0479">Metal-binding</keyword>
<keyword evidence="7" id="KW-0325">Glycoprotein</keyword>
<evidence type="ECO:0000256" key="3">
    <source>
        <dbReference type="ARBA" id="ARBA00007658"/>
    </source>
</evidence>
<name>S3D6D2_OPHP1</name>
<dbReference type="GO" id="GO:0005509">
    <property type="term" value="F:calcium ion binding"/>
    <property type="evidence" value="ECO:0007669"/>
    <property type="project" value="InterPro"/>
</dbReference>
<feature type="signal peptide" evidence="15">
    <location>
        <begin position="1"/>
        <end position="22"/>
    </location>
</feature>
<dbReference type="Gene3D" id="1.50.10.10">
    <property type="match status" value="1"/>
</dbReference>
<dbReference type="GO" id="GO:0005783">
    <property type="term" value="C:endoplasmic reticulum"/>
    <property type="evidence" value="ECO:0007669"/>
    <property type="project" value="TreeGrafter"/>
</dbReference>
<evidence type="ECO:0000256" key="9">
    <source>
        <dbReference type="ARBA" id="ARBA00047669"/>
    </source>
</evidence>
<feature type="chain" id="PRO_5004519282" description="alpha-1,2-Mannosidase" evidence="15">
    <location>
        <begin position="23"/>
        <end position="525"/>
    </location>
</feature>
<keyword evidence="12" id="KW-0106">Calcium</keyword>
<dbReference type="VEuPathDB" id="FungiDB:F503_04552"/>
<dbReference type="Proteomes" id="UP000016923">
    <property type="component" value="Unassembled WGS sequence"/>
</dbReference>
<evidence type="ECO:0000256" key="14">
    <source>
        <dbReference type="RuleBase" id="RU361193"/>
    </source>
</evidence>
<comment type="catalytic activity">
    <reaction evidence="10">
        <text>N(4)-(alpha-D-Man-(1-&gt;2)-alpha-D-Man-(1-&gt;2)-alpha-D-Man-(1-&gt;3)-[alpha-D-Man-(1-&gt;2)-alpha-D-Man-(1-&gt;3)-[alpha-D-Man-(1-&gt;2)-alpha-D-Man-(1-&gt;6)]-alpha-D-Man-(1-&gt;6)]-beta-D-Man-(1-&gt;4)-beta-D-GlcNAc-(1-&gt;4)-beta-D-GlcNAc)-L-asparaginyl-[protein] (N-glucan mannose isomer 9A1,2,3B1,2,3) + 4 H2O = N(4)-(alpha-D-Man-(1-&gt;3)-[alpha-D-Man-(1-&gt;3)-[alpha-D-Man-(1-&gt;6)]-alpha-D-Man-(1-&gt;6)]-beta-D-Man-(1-&gt;4)-beta-D-GlcNAc-(1-&gt;4)-beta-D-GlcNAc)-L-asparaginyl-[protein] (N-glucan mannose isomer 5A1,2) + 4 beta-D-mannose</text>
        <dbReference type="Rhea" id="RHEA:56008"/>
        <dbReference type="Rhea" id="RHEA-COMP:14356"/>
        <dbReference type="Rhea" id="RHEA-COMP:14367"/>
        <dbReference type="ChEBI" id="CHEBI:15377"/>
        <dbReference type="ChEBI" id="CHEBI:28563"/>
        <dbReference type="ChEBI" id="CHEBI:59087"/>
        <dbReference type="ChEBI" id="CHEBI:139493"/>
        <dbReference type="EC" id="3.2.1.113"/>
    </reaction>
</comment>
<evidence type="ECO:0000256" key="2">
    <source>
        <dbReference type="ARBA" id="ARBA00004922"/>
    </source>
</evidence>
<dbReference type="GO" id="GO:0005975">
    <property type="term" value="P:carbohydrate metabolic process"/>
    <property type="evidence" value="ECO:0007669"/>
    <property type="project" value="InterPro"/>
</dbReference>
<keyword evidence="6 13" id="KW-1015">Disulfide bond</keyword>
<comment type="pathway">
    <text evidence="2">Protein modification; protein glycosylation.</text>
</comment>
<reference evidence="16 17" key="1">
    <citation type="journal article" date="2013" name="BMC Genomics">
        <title>The genome and transcriptome of the pine saprophyte Ophiostoma piceae, and a comparison with the bark beetle-associated pine pathogen Grosmannia clavigera.</title>
        <authorList>
            <person name="Haridas S."/>
            <person name="Wang Y."/>
            <person name="Lim L."/>
            <person name="Massoumi Alamouti S."/>
            <person name="Jackman S."/>
            <person name="Docking R."/>
            <person name="Robertson G."/>
            <person name="Birol I."/>
            <person name="Bohlmann J."/>
            <person name="Breuil C."/>
        </authorList>
    </citation>
    <scope>NUCLEOTIDE SEQUENCE [LARGE SCALE GENOMIC DNA]</scope>
    <source>
        <strain evidence="16 17">UAMH 11346</strain>
    </source>
</reference>
<evidence type="ECO:0000313" key="17">
    <source>
        <dbReference type="Proteomes" id="UP000016923"/>
    </source>
</evidence>
<evidence type="ECO:0000256" key="12">
    <source>
        <dbReference type="PIRSR" id="PIRSR601382-2"/>
    </source>
</evidence>
<feature type="disulfide bond" evidence="13">
    <location>
        <begin position="332"/>
        <end position="361"/>
    </location>
</feature>
<dbReference type="EMBL" id="KE148148">
    <property type="protein sequence ID" value="EPE08965.1"/>
    <property type="molecule type" value="Genomic_DNA"/>
</dbReference>
<feature type="active site" evidence="11">
    <location>
        <position position="267"/>
    </location>
</feature>
<dbReference type="OMA" id="PESFGWD"/>
<keyword evidence="5 14" id="KW-0378">Hydrolase</keyword>
<dbReference type="FunFam" id="1.50.10.10:FF:000047">
    <property type="entry name" value="Mannosyl-oligosaccharide alpha-1,2-mannosidase"/>
    <property type="match status" value="1"/>
</dbReference>
<protein>
    <recommendedName>
        <fullName evidence="14">alpha-1,2-Mannosidase</fullName>
        <ecNumber evidence="14">3.2.1.-</ecNumber>
    </recommendedName>
</protein>
<keyword evidence="8 14" id="KW-0326">Glycosidase</keyword>
<dbReference type="GO" id="GO:0036503">
    <property type="term" value="P:ERAD pathway"/>
    <property type="evidence" value="ECO:0007669"/>
    <property type="project" value="UniProtKB-ARBA"/>
</dbReference>
<sequence length="525" mass="57937">MRLTNGLVGLCTLCAVAAPAAAGPTRRNPKPTYQSHPERTAAVKAAFQRSWDGYYKYAFPHDSLQPISNTFSDDRNGWGASAVDALSTALVMENNEAVQQIIAHIQNIDFDTAVGDISLFETTIRYLGGLLSGYDLLTGPLKSLSTNKTQLDAVLSQAKHLADNLKIAFDTPTGIPDNDILFSPPRRAGSQTNSIATIGTLVMEWTRLSDLTGEPVYGELAQKGESYLLDPQPKALAEPFPGLIGTNLNITTGQFLDGRGGWVGGDDSFYEYLIKMYIYDPVRFSSYKDRWVLAVESSIKYLASHPVSHPELTFLAMYSGTTPLFVSQHLACFDAGNIILGGLYLNEPEYIEFGLNLTASCHDTYTSTATRIGPETFRWQDDGKLLSTNSSGNPPAPAAQAEFFKKAGFWIQDGQYVLRPEVIESYYYAYRATGDTKYQDWAWDAFLAVNKTCAAGSGYSAIDNVNAADGGGFQDFQESFWFAEVLKYFYLIQADDAEYQIQADTSESYVFNTECHPLKKYSKSY</sequence>
<gene>
    <name evidence="16" type="ORF">F503_04552</name>
</gene>
<dbReference type="SUPFAM" id="SSF48225">
    <property type="entry name" value="Seven-hairpin glycosidases"/>
    <property type="match status" value="1"/>
</dbReference>
<dbReference type="PANTHER" id="PTHR11742">
    <property type="entry name" value="MANNOSYL-OLIGOSACCHARIDE ALPHA-1,2-MANNOSIDASE-RELATED"/>
    <property type="match status" value="1"/>
</dbReference>
<comment type="cofactor">
    <cofactor evidence="1 12">
        <name>Ca(2+)</name>
        <dbReference type="ChEBI" id="CHEBI:29108"/>
    </cofactor>
</comment>
<evidence type="ECO:0000256" key="15">
    <source>
        <dbReference type="SAM" id="SignalP"/>
    </source>
</evidence>
<dbReference type="InterPro" id="IPR036026">
    <property type="entry name" value="Seven-hairpin_glycosidases"/>
</dbReference>
<evidence type="ECO:0000256" key="10">
    <source>
        <dbReference type="ARBA" id="ARBA00048605"/>
    </source>
</evidence>
<keyword evidence="17" id="KW-1185">Reference proteome</keyword>
<comment type="catalytic activity">
    <reaction evidence="9">
        <text>N(4)-(alpha-D-Man-(1-&gt;2)-alpha-D-Man-(1-&gt;2)-alpha-D-Man-(1-&gt;3)-[alpha-D-Man-(1-&gt;3)-[alpha-D-Man-(1-&gt;2)-alpha-D-Man-(1-&gt;6)]-alpha-D-Man-(1-&gt;6)]-beta-D-Man-(1-&gt;4)-beta-D-GlcNAc-(1-&gt;4)-beta-D-GlcNAc)-L-asparaginyl-[protein] (N-glucan mannose isomer 8A1,2,3B1,3) + 3 H2O = N(4)-(alpha-D-Man-(1-&gt;3)-[alpha-D-Man-(1-&gt;3)-[alpha-D-Man-(1-&gt;6)]-alpha-D-Man-(1-&gt;6)]-beta-D-Man-(1-&gt;4)-beta-D-GlcNAc-(1-&gt;4)-beta-D-GlcNAc)-L-asparaginyl-[protein] (N-glucan mannose isomer 5A1,2) + 3 beta-D-mannose</text>
        <dbReference type="Rhea" id="RHEA:56028"/>
        <dbReference type="Rhea" id="RHEA-COMP:14358"/>
        <dbReference type="Rhea" id="RHEA-COMP:14367"/>
        <dbReference type="ChEBI" id="CHEBI:15377"/>
        <dbReference type="ChEBI" id="CHEBI:28563"/>
        <dbReference type="ChEBI" id="CHEBI:59087"/>
        <dbReference type="ChEBI" id="CHEBI:60628"/>
        <dbReference type="EC" id="3.2.1.113"/>
    </reaction>
</comment>
<feature type="active site" evidence="11">
    <location>
        <position position="421"/>
    </location>
</feature>
<evidence type="ECO:0000313" key="16">
    <source>
        <dbReference type="EMBL" id="EPE08965.1"/>
    </source>
</evidence>
<dbReference type="InterPro" id="IPR050749">
    <property type="entry name" value="Glycosyl_Hydrolase_47"/>
</dbReference>
<dbReference type="STRING" id="1262450.S3D6D2"/>
<dbReference type="GO" id="GO:0004571">
    <property type="term" value="F:mannosyl-oligosaccharide 1,2-alpha-mannosidase activity"/>
    <property type="evidence" value="ECO:0007669"/>
    <property type="project" value="UniProtKB-EC"/>
</dbReference>
<feature type="active site" description="Proton donor" evidence="11">
    <location>
        <position position="375"/>
    </location>
</feature>
<feature type="active site" description="Proton donor" evidence="11">
    <location>
        <position position="121"/>
    </location>
</feature>
<comment type="similarity">
    <text evidence="3 14">Belongs to the glycosyl hydrolase 47 family.</text>
</comment>
<keyword evidence="4 15" id="KW-0732">Signal</keyword>
<evidence type="ECO:0000256" key="5">
    <source>
        <dbReference type="ARBA" id="ARBA00022801"/>
    </source>
</evidence>